<keyword evidence="2" id="KW-1185">Reference proteome</keyword>
<dbReference type="InParanoid" id="A2FC66"/>
<dbReference type="VEuPathDB" id="TrichDB:TVAG_335390"/>
<organism evidence="1 2">
    <name type="scientific">Trichomonas vaginalis (strain ATCC PRA-98 / G3)</name>
    <dbReference type="NCBI Taxonomy" id="412133"/>
    <lineage>
        <taxon>Eukaryota</taxon>
        <taxon>Metamonada</taxon>
        <taxon>Parabasalia</taxon>
        <taxon>Trichomonadida</taxon>
        <taxon>Trichomonadidae</taxon>
        <taxon>Trichomonas</taxon>
    </lineage>
</organism>
<accession>A2FC66</accession>
<dbReference type="EMBL" id="DS113713">
    <property type="protein sequence ID" value="EAX97479.1"/>
    <property type="molecule type" value="Genomic_DNA"/>
</dbReference>
<reference evidence="1" key="1">
    <citation type="submission" date="2006-10" db="EMBL/GenBank/DDBJ databases">
        <authorList>
            <person name="Amadeo P."/>
            <person name="Zhao Q."/>
            <person name="Wortman J."/>
            <person name="Fraser-Liggett C."/>
            <person name="Carlton J."/>
        </authorList>
    </citation>
    <scope>NUCLEOTIDE SEQUENCE</scope>
    <source>
        <strain evidence="1">G3</strain>
    </source>
</reference>
<dbReference type="AlphaFoldDB" id="A2FC66"/>
<dbReference type="Proteomes" id="UP000001542">
    <property type="component" value="Unassembled WGS sequence"/>
</dbReference>
<proteinExistence type="predicted"/>
<evidence type="ECO:0000313" key="2">
    <source>
        <dbReference type="Proteomes" id="UP000001542"/>
    </source>
</evidence>
<name>A2FC66_TRIV3</name>
<protein>
    <submittedName>
        <fullName evidence="1">Uncharacterized protein</fullName>
    </submittedName>
</protein>
<gene>
    <name evidence="1" type="ORF">TVAG_335390</name>
</gene>
<reference evidence="1" key="2">
    <citation type="journal article" date="2007" name="Science">
        <title>Draft genome sequence of the sexually transmitted pathogen Trichomonas vaginalis.</title>
        <authorList>
            <person name="Carlton J.M."/>
            <person name="Hirt R.P."/>
            <person name="Silva J.C."/>
            <person name="Delcher A.L."/>
            <person name="Schatz M."/>
            <person name="Zhao Q."/>
            <person name="Wortman J.R."/>
            <person name="Bidwell S.L."/>
            <person name="Alsmark U.C.M."/>
            <person name="Besteiro S."/>
            <person name="Sicheritz-Ponten T."/>
            <person name="Noel C.J."/>
            <person name="Dacks J.B."/>
            <person name="Foster P.G."/>
            <person name="Simillion C."/>
            <person name="Van de Peer Y."/>
            <person name="Miranda-Saavedra D."/>
            <person name="Barton G.J."/>
            <person name="Westrop G.D."/>
            <person name="Mueller S."/>
            <person name="Dessi D."/>
            <person name="Fiori P.L."/>
            <person name="Ren Q."/>
            <person name="Paulsen I."/>
            <person name="Zhang H."/>
            <person name="Bastida-Corcuera F.D."/>
            <person name="Simoes-Barbosa A."/>
            <person name="Brown M.T."/>
            <person name="Hayes R.D."/>
            <person name="Mukherjee M."/>
            <person name="Okumura C.Y."/>
            <person name="Schneider R."/>
            <person name="Smith A.J."/>
            <person name="Vanacova S."/>
            <person name="Villalvazo M."/>
            <person name="Haas B.J."/>
            <person name="Pertea M."/>
            <person name="Feldblyum T.V."/>
            <person name="Utterback T.R."/>
            <person name="Shu C.L."/>
            <person name="Osoegawa K."/>
            <person name="de Jong P.J."/>
            <person name="Hrdy I."/>
            <person name="Horvathova L."/>
            <person name="Zubacova Z."/>
            <person name="Dolezal P."/>
            <person name="Malik S.B."/>
            <person name="Logsdon J.M. Jr."/>
            <person name="Henze K."/>
            <person name="Gupta A."/>
            <person name="Wang C.C."/>
            <person name="Dunne R.L."/>
            <person name="Upcroft J.A."/>
            <person name="Upcroft P."/>
            <person name="White O."/>
            <person name="Salzberg S.L."/>
            <person name="Tang P."/>
            <person name="Chiu C.-H."/>
            <person name="Lee Y.-S."/>
            <person name="Embley T.M."/>
            <person name="Coombs G.H."/>
            <person name="Mottram J.C."/>
            <person name="Tachezy J."/>
            <person name="Fraser-Liggett C.M."/>
            <person name="Johnson P.J."/>
        </authorList>
    </citation>
    <scope>NUCLEOTIDE SEQUENCE [LARGE SCALE GENOMIC DNA]</scope>
    <source>
        <strain evidence="1">G3</strain>
    </source>
</reference>
<dbReference type="VEuPathDB" id="TrichDB:TVAGG3_0147700"/>
<sequence length="79" mass="8787">MSAIFMMITTELSTLIQLKTHCSYIIGVLLVIALQHQVEVAFTSKLVAIAQLFNENSVVQNAKAKVKANFHIQKLTEIT</sequence>
<evidence type="ECO:0000313" key="1">
    <source>
        <dbReference type="EMBL" id="EAX97479.1"/>
    </source>
</evidence>